<protein>
    <recommendedName>
        <fullName evidence="6">Damage-inducible protein DinB</fullName>
    </recommendedName>
</protein>
<sequence length="159" mass="17991">MKDHFICLLNYDHYCNKQMIDLLLSTGLQGKAVDLMAHIFTAQEIWLSRCTQKPLGNIKLWAPGNAAALPDVNDKNFKDWSNYINSLQSADFESIISYKKLSGVPFNDPLIDILSHVINHGTHHRAQVGQLLKTVNVELPATDYIHYIRTQKASILSTK</sequence>
<name>A0A563U4L1_9SPHI</name>
<evidence type="ECO:0000256" key="3">
    <source>
        <dbReference type="PIRSR" id="PIRSR607837-1"/>
    </source>
</evidence>
<keyword evidence="2 3" id="KW-0479">Metal-binding</keyword>
<dbReference type="InterPro" id="IPR007837">
    <property type="entry name" value="DinB"/>
</dbReference>
<dbReference type="InterPro" id="IPR034660">
    <property type="entry name" value="DinB/YfiT-like"/>
</dbReference>
<dbReference type="GO" id="GO:0046872">
    <property type="term" value="F:metal ion binding"/>
    <property type="evidence" value="ECO:0007669"/>
    <property type="project" value="UniProtKB-KW"/>
</dbReference>
<dbReference type="RefSeq" id="WP_146271560.1">
    <property type="nucleotide sequence ID" value="NZ_VOEI01000003.1"/>
</dbReference>
<dbReference type="Proteomes" id="UP000318010">
    <property type="component" value="Unassembled WGS sequence"/>
</dbReference>
<dbReference type="EMBL" id="VOEI01000003">
    <property type="protein sequence ID" value="TWR26281.1"/>
    <property type="molecule type" value="Genomic_DNA"/>
</dbReference>
<dbReference type="PANTHER" id="PTHR37302:SF1">
    <property type="entry name" value="PROTEIN DINB"/>
    <property type="match status" value="1"/>
</dbReference>
<organism evidence="4 5">
    <name type="scientific">Mucilaginibacter achroorhodeus</name>
    <dbReference type="NCBI Taxonomy" id="2599294"/>
    <lineage>
        <taxon>Bacteria</taxon>
        <taxon>Pseudomonadati</taxon>
        <taxon>Bacteroidota</taxon>
        <taxon>Sphingobacteriia</taxon>
        <taxon>Sphingobacteriales</taxon>
        <taxon>Sphingobacteriaceae</taxon>
        <taxon>Mucilaginibacter</taxon>
    </lineage>
</organism>
<dbReference type="PANTHER" id="PTHR37302">
    <property type="entry name" value="SLR1116 PROTEIN"/>
    <property type="match status" value="1"/>
</dbReference>
<comment type="caution">
    <text evidence="4">The sequence shown here is derived from an EMBL/GenBank/DDBJ whole genome shotgun (WGS) entry which is preliminary data.</text>
</comment>
<dbReference type="SUPFAM" id="SSF109854">
    <property type="entry name" value="DinB/YfiT-like putative metalloenzymes"/>
    <property type="match status" value="1"/>
</dbReference>
<evidence type="ECO:0008006" key="6">
    <source>
        <dbReference type="Google" id="ProtNLM"/>
    </source>
</evidence>
<dbReference type="Gene3D" id="1.20.120.450">
    <property type="entry name" value="dinb family like domain"/>
    <property type="match status" value="1"/>
</dbReference>
<evidence type="ECO:0000256" key="2">
    <source>
        <dbReference type="ARBA" id="ARBA00022723"/>
    </source>
</evidence>
<gene>
    <name evidence="4" type="ORF">FPZ42_11715</name>
</gene>
<evidence type="ECO:0000313" key="5">
    <source>
        <dbReference type="Proteomes" id="UP000318010"/>
    </source>
</evidence>
<dbReference type="Pfam" id="PF05163">
    <property type="entry name" value="DinB"/>
    <property type="match status" value="1"/>
</dbReference>
<evidence type="ECO:0000313" key="4">
    <source>
        <dbReference type="EMBL" id="TWR26281.1"/>
    </source>
</evidence>
<feature type="binding site" evidence="3">
    <location>
        <position position="38"/>
    </location>
    <ligand>
        <name>a divalent metal cation</name>
        <dbReference type="ChEBI" id="CHEBI:60240"/>
    </ligand>
</feature>
<comment type="similarity">
    <text evidence="1">Belongs to the DinB family.</text>
</comment>
<keyword evidence="5" id="KW-1185">Reference proteome</keyword>
<feature type="binding site" evidence="3">
    <location>
        <position position="124"/>
    </location>
    <ligand>
        <name>a divalent metal cation</name>
        <dbReference type="ChEBI" id="CHEBI:60240"/>
    </ligand>
</feature>
<reference evidence="4 5" key="1">
    <citation type="submission" date="2019-07" db="EMBL/GenBank/DDBJ databases">
        <authorList>
            <person name="Kim J."/>
        </authorList>
    </citation>
    <scope>NUCLEOTIDE SEQUENCE [LARGE SCALE GENOMIC DNA]</scope>
    <source>
        <strain evidence="4 5">MJ1a</strain>
    </source>
</reference>
<dbReference type="OrthoDB" id="9811413at2"/>
<evidence type="ECO:0000256" key="1">
    <source>
        <dbReference type="ARBA" id="ARBA00008635"/>
    </source>
</evidence>
<feature type="binding site" evidence="3">
    <location>
        <position position="120"/>
    </location>
    <ligand>
        <name>a divalent metal cation</name>
        <dbReference type="ChEBI" id="CHEBI:60240"/>
    </ligand>
</feature>
<accession>A0A563U4L1</accession>
<dbReference type="AlphaFoldDB" id="A0A563U4L1"/>
<proteinExistence type="inferred from homology"/>